<keyword evidence="2" id="KW-0560">Oxidoreductase</keyword>
<evidence type="ECO:0000256" key="3">
    <source>
        <dbReference type="RuleBase" id="RU000363"/>
    </source>
</evidence>
<gene>
    <name evidence="4" type="ORF">BP6252_05412</name>
</gene>
<comment type="similarity">
    <text evidence="1 3">Belongs to the short-chain dehydrogenases/reductases (SDR) family.</text>
</comment>
<dbReference type="OrthoDB" id="1274115at2759"/>
<dbReference type="AlphaFoldDB" id="A0A3D8RTI2"/>
<dbReference type="InterPro" id="IPR002347">
    <property type="entry name" value="SDR_fam"/>
</dbReference>
<evidence type="ECO:0000313" key="5">
    <source>
        <dbReference type="Proteomes" id="UP000256645"/>
    </source>
</evidence>
<dbReference type="InterPro" id="IPR036291">
    <property type="entry name" value="NAD(P)-bd_dom_sf"/>
</dbReference>
<dbReference type="Pfam" id="PF00106">
    <property type="entry name" value="adh_short"/>
    <property type="match status" value="1"/>
</dbReference>
<dbReference type="PANTHER" id="PTHR43976">
    <property type="entry name" value="SHORT CHAIN DEHYDROGENASE"/>
    <property type="match status" value="1"/>
</dbReference>
<name>A0A3D8RTI2_9HELO</name>
<sequence>MPPLVWLVTGCSSGFGEAFVHSIIARGDKVIATGRNAADRLGHLQATGAAILPLDVTAPKQDIEATVQKAILIHGTIDVLVNNAGYCELGFLEDIPPDKWMAQLNTNFFGCVNITQALLPHFRSKKSGTIVFMSSIWTWTSGPGIGPYGVSKHALASPSSSHSLIAVSLLWPAYDIADATQGYAGTLQAEVSQFNIHPILFDIGHFRSSITSPTSVSFTPPSASTADDYNSLFTSLTAAAAQLHGNQPGDPRKCTELILDVVRGEGLAKGLERPARIPVGKDAVQVVKDACQSMLETVGDWERVVSGTDF</sequence>
<dbReference type="PRINTS" id="PR00080">
    <property type="entry name" value="SDRFAMILY"/>
</dbReference>
<dbReference type="GO" id="GO:0016491">
    <property type="term" value="F:oxidoreductase activity"/>
    <property type="evidence" value="ECO:0007669"/>
    <property type="project" value="UniProtKB-KW"/>
</dbReference>
<dbReference type="STRING" id="1849047.A0A3D8RTI2"/>
<protein>
    <submittedName>
        <fullName evidence="4">Uncharacterized protein</fullName>
    </submittedName>
</protein>
<dbReference type="EMBL" id="PDLM01000005">
    <property type="protein sequence ID" value="RDW77359.1"/>
    <property type="molecule type" value="Genomic_DNA"/>
</dbReference>
<dbReference type="InterPro" id="IPR051911">
    <property type="entry name" value="SDR_oxidoreductase"/>
</dbReference>
<keyword evidence="5" id="KW-1185">Reference proteome</keyword>
<reference evidence="4 5" key="1">
    <citation type="journal article" date="2018" name="IMA Fungus">
        <title>IMA Genome-F 9: Draft genome sequence of Annulohypoxylon stygium, Aspergillus mulundensis, Berkeleyomyces basicola (syn. Thielaviopsis basicola), Ceratocystis smalleyi, two Cercospora beticola strains, Coleophoma cylindrospora, Fusarium fracticaudum, Phialophora cf. hyalina, and Morchella septimelata.</title>
        <authorList>
            <person name="Wingfield B.D."/>
            <person name="Bills G.F."/>
            <person name="Dong Y."/>
            <person name="Huang W."/>
            <person name="Nel W.J."/>
            <person name="Swalarsk-Parry B.S."/>
            <person name="Vaghefi N."/>
            <person name="Wilken P.M."/>
            <person name="An Z."/>
            <person name="de Beer Z.W."/>
            <person name="De Vos L."/>
            <person name="Chen L."/>
            <person name="Duong T.A."/>
            <person name="Gao Y."/>
            <person name="Hammerbacher A."/>
            <person name="Kikkert J.R."/>
            <person name="Li Y."/>
            <person name="Li H."/>
            <person name="Li K."/>
            <person name="Li Q."/>
            <person name="Liu X."/>
            <person name="Ma X."/>
            <person name="Naidoo K."/>
            <person name="Pethybridge S.J."/>
            <person name="Sun J."/>
            <person name="Steenkamp E.T."/>
            <person name="van der Nest M.A."/>
            <person name="van Wyk S."/>
            <person name="Wingfield M.J."/>
            <person name="Xiong C."/>
            <person name="Yue Q."/>
            <person name="Zhang X."/>
        </authorList>
    </citation>
    <scope>NUCLEOTIDE SEQUENCE [LARGE SCALE GENOMIC DNA]</scope>
    <source>
        <strain evidence="4 5">BP6252</strain>
    </source>
</reference>
<evidence type="ECO:0000256" key="1">
    <source>
        <dbReference type="ARBA" id="ARBA00006484"/>
    </source>
</evidence>
<accession>A0A3D8RTI2</accession>
<dbReference type="SUPFAM" id="SSF51735">
    <property type="entry name" value="NAD(P)-binding Rossmann-fold domains"/>
    <property type="match status" value="1"/>
</dbReference>
<dbReference type="Gene3D" id="3.40.50.720">
    <property type="entry name" value="NAD(P)-binding Rossmann-like Domain"/>
    <property type="match status" value="1"/>
</dbReference>
<comment type="caution">
    <text evidence="4">The sequence shown here is derived from an EMBL/GenBank/DDBJ whole genome shotgun (WGS) entry which is preliminary data.</text>
</comment>
<dbReference type="PRINTS" id="PR00081">
    <property type="entry name" value="GDHRDH"/>
</dbReference>
<dbReference type="Proteomes" id="UP000256645">
    <property type="component" value="Unassembled WGS sequence"/>
</dbReference>
<dbReference type="PANTHER" id="PTHR43976:SF16">
    <property type="entry name" value="SHORT-CHAIN DEHYDROGENASE_REDUCTASE FAMILY PROTEIN"/>
    <property type="match status" value="1"/>
</dbReference>
<organism evidence="4 5">
    <name type="scientific">Coleophoma cylindrospora</name>
    <dbReference type="NCBI Taxonomy" id="1849047"/>
    <lineage>
        <taxon>Eukaryota</taxon>
        <taxon>Fungi</taxon>
        <taxon>Dikarya</taxon>
        <taxon>Ascomycota</taxon>
        <taxon>Pezizomycotina</taxon>
        <taxon>Leotiomycetes</taxon>
        <taxon>Helotiales</taxon>
        <taxon>Dermateaceae</taxon>
        <taxon>Coleophoma</taxon>
    </lineage>
</organism>
<proteinExistence type="inferred from homology"/>
<dbReference type="CDD" id="cd05374">
    <property type="entry name" value="17beta-HSD-like_SDR_c"/>
    <property type="match status" value="1"/>
</dbReference>
<evidence type="ECO:0000313" key="4">
    <source>
        <dbReference type="EMBL" id="RDW77359.1"/>
    </source>
</evidence>
<evidence type="ECO:0000256" key="2">
    <source>
        <dbReference type="ARBA" id="ARBA00023002"/>
    </source>
</evidence>